<proteinExistence type="predicted"/>
<name>A0ABP8UAX6_9ACTN</name>
<evidence type="ECO:0000313" key="2">
    <source>
        <dbReference type="Proteomes" id="UP001501442"/>
    </source>
</evidence>
<gene>
    <name evidence="1" type="ORF">GCM10023196_033070</name>
</gene>
<keyword evidence="2" id="KW-1185">Reference proteome</keyword>
<comment type="caution">
    <text evidence="1">The sequence shown here is derived from an EMBL/GenBank/DDBJ whole genome shotgun (WGS) entry which is preliminary data.</text>
</comment>
<reference evidence="2" key="1">
    <citation type="journal article" date="2019" name="Int. J. Syst. Evol. Microbiol.">
        <title>The Global Catalogue of Microorganisms (GCM) 10K type strain sequencing project: providing services to taxonomists for standard genome sequencing and annotation.</title>
        <authorList>
            <consortium name="The Broad Institute Genomics Platform"/>
            <consortium name="The Broad Institute Genome Sequencing Center for Infectious Disease"/>
            <person name="Wu L."/>
            <person name="Ma J."/>
        </authorList>
    </citation>
    <scope>NUCLEOTIDE SEQUENCE [LARGE SCALE GENOMIC DNA]</scope>
    <source>
        <strain evidence="2">JCM 17939</strain>
    </source>
</reference>
<organism evidence="1 2">
    <name type="scientific">Actinoallomurus vinaceus</name>
    <dbReference type="NCBI Taxonomy" id="1080074"/>
    <lineage>
        <taxon>Bacteria</taxon>
        <taxon>Bacillati</taxon>
        <taxon>Actinomycetota</taxon>
        <taxon>Actinomycetes</taxon>
        <taxon>Streptosporangiales</taxon>
        <taxon>Thermomonosporaceae</taxon>
        <taxon>Actinoallomurus</taxon>
    </lineage>
</organism>
<sequence>MTNFPRWSDVRADVVAGAGGERGIAEARKRNQAYIDGHSASRRPTLPRRWA</sequence>
<accession>A0ABP8UAX6</accession>
<protein>
    <submittedName>
        <fullName evidence="1">Uncharacterized protein</fullName>
    </submittedName>
</protein>
<evidence type="ECO:0000313" key="1">
    <source>
        <dbReference type="EMBL" id="GAA4626124.1"/>
    </source>
</evidence>
<dbReference type="EMBL" id="BAABHK010000004">
    <property type="protein sequence ID" value="GAA4626124.1"/>
    <property type="molecule type" value="Genomic_DNA"/>
</dbReference>
<dbReference type="Proteomes" id="UP001501442">
    <property type="component" value="Unassembled WGS sequence"/>
</dbReference>
<dbReference type="RefSeq" id="WP_345431697.1">
    <property type="nucleotide sequence ID" value="NZ_BAABHK010000004.1"/>
</dbReference>